<reference evidence="5" key="1">
    <citation type="submission" date="2021-03" db="EMBL/GenBank/DDBJ databases">
        <title>Pengzhenrongella sicca gen. nov., sp. nov., a new member of suborder Micrococcineae isolated from High-Arctic tundra soil.</title>
        <authorList>
            <person name="Peng F."/>
        </authorList>
    </citation>
    <scope>NUCLEOTIDE SEQUENCE</scope>
    <source>
        <strain evidence="5">LRZ-2</strain>
    </source>
</reference>
<dbReference type="Proteomes" id="UP000663937">
    <property type="component" value="Chromosome"/>
</dbReference>
<dbReference type="EMBL" id="CP071868">
    <property type="protein sequence ID" value="QTE29402.1"/>
    <property type="molecule type" value="Genomic_DNA"/>
</dbReference>
<dbReference type="SUPFAM" id="SSF53335">
    <property type="entry name" value="S-adenosyl-L-methionine-dependent methyltransferases"/>
    <property type="match status" value="1"/>
</dbReference>
<dbReference type="Gene3D" id="3.40.50.150">
    <property type="entry name" value="Vaccinia Virus protein VP39"/>
    <property type="match status" value="1"/>
</dbReference>
<keyword evidence="2" id="KW-0808">Transferase</keyword>
<dbReference type="InterPro" id="IPR029063">
    <property type="entry name" value="SAM-dependent_MTases_sf"/>
</dbReference>
<dbReference type="PANTHER" id="PTHR43861:SF1">
    <property type="entry name" value="TRANS-ACONITATE 2-METHYLTRANSFERASE"/>
    <property type="match status" value="1"/>
</dbReference>
<protein>
    <submittedName>
        <fullName evidence="5">Methyltransferase domain-containing protein</fullName>
    </submittedName>
</protein>
<gene>
    <name evidence="5" type="ORF">J4E96_19395</name>
</gene>
<dbReference type="AlphaFoldDB" id="A0A8A4ZBV3"/>
<dbReference type="PANTHER" id="PTHR43861">
    <property type="entry name" value="TRANS-ACONITATE 2-METHYLTRANSFERASE-RELATED"/>
    <property type="match status" value="1"/>
</dbReference>
<feature type="compositionally biased region" description="Basic and acidic residues" evidence="3">
    <location>
        <begin position="198"/>
        <end position="211"/>
    </location>
</feature>
<evidence type="ECO:0000259" key="4">
    <source>
        <dbReference type="Pfam" id="PF13649"/>
    </source>
</evidence>
<feature type="region of interest" description="Disordered" evidence="3">
    <location>
        <begin position="191"/>
        <end position="211"/>
    </location>
</feature>
<dbReference type="RefSeq" id="WP_227423677.1">
    <property type="nucleotide sequence ID" value="NZ_CP071868.1"/>
</dbReference>
<dbReference type="GO" id="GO:0008168">
    <property type="term" value="F:methyltransferase activity"/>
    <property type="evidence" value="ECO:0007669"/>
    <property type="project" value="UniProtKB-KW"/>
</dbReference>
<sequence>MADRPPSRAPSADDVVRAAYSERAAEYAAALGSISAMDPLDVRFISEWAARCRGPLVDAGCGPGHWTHLLTELGADVEGVDLVPAFVELARTRFPTASYRVARLDALGTPDQNAAGILAWYSLIHLEPVRVPAVLDEFRRCLRDDGTLVLGFFASARLEPFPHAFTTAYSWPVDELTQHVENAGFVVRHAHTRPNPARPDRQHGVLLADRA</sequence>
<dbReference type="KEGG" id="psic:J4E96_19395"/>
<name>A0A8A4ZBV3_9MICO</name>
<accession>A0A8A4ZBV3</accession>
<keyword evidence="6" id="KW-1185">Reference proteome</keyword>
<dbReference type="InterPro" id="IPR041698">
    <property type="entry name" value="Methyltransf_25"/>
</dbReference>
<dbReference type="GO" id="GO:0032259">
    <property type="term" value="P:methylation"/>
    <property type="evidence" value="ECO:0007669"/>
    <property type="project" value="UniProtKB-KW"/>
</dbReference>
<evidence type="ECO:0000256" key="1">
    <source>
        <dbReference type="ARBA" id="ARBA00022603"/>
    </source>
</evidence>
<dbReference type="CDD" id="cd02440">
    <property type="entry name" value="AdoMet_MTases"/>
    <property type="match status" value="1"/>
</dbReference>
<proteinExistence type="predicted"/>
<evidence type="ECO:0000256" key="3">
    <source>
        <dbReference type="SAM" id="MobiDB-lite"/>
    </source>
</evidence>
<organism evidence="5 6">
    <name type="scientific">Pengzhenrongella sicca</name>
    <dbReference type="NCBI Taxonomy" id="2819238"/>
    <lineage>
        <taxon>Bacteria</taxon>
        <taxon>Bacillati</taxon>
        <taxon>Actinomycetota</taxon>
        <taxon>Actinomycetes</taxon>
        <taxon>Micrococcales</taxon>
        <taxon>Pengzhenrongella</taxon>
    </lineage>
</organism>
<keyword evidence="1 5" id="KW-0489">Methyltransferase</keyword>
<evidence type="ECO:0000313" key="5">
    <source>
        <dbReference type="EMBL" id="QTE29402.1"/>
    </source>
</evidence>
<evidence type="ECO:0000256" key="2">
    <source>
        <dbReference type="ARBA" id="ARBA00022679"/>
    </source>
</evidence>
<evidence type="ECO:0000313" key="6">
    <source>
        <dbReference type="Proteomes" id="UP000663937"/>
    </source>
</evidence>
<feature type="domain" description="Methyltransferase" evidence="4">
    <location>
        <begin position="57"/>
        <end position="146"/>
    </location>
</feature>
<dbReference type="Pfam" id="PF13649">
    <property type="entry name" value="Methyltransf_25"/>
    <property type="match status" value="1"/>
</dbReference>